<gene>
    <name evidence="1" type="ORF">NTEN_LOCUS10525</name>
</gene>
<sequence length="136" mass="15544">MWLPSTKICGTALSAAWRSGSARLVLPCAILKRRIMKARSVFESATEEDGNRRRYGRREDQFRRPLRGRGRFEFTMPGHWRVNGSIVIVPKSRIGTELQKKLLLTHIYSESLPEQVDSIPAKPLPWMHKGCLVDSV</sequence>
<evidence type="ECO:0000313" key="1">
    <source>
        <dbReference type="EMBL" id="CAB0005048.1"/>
    </source>
</evidence>
<organism evidence="1 2">
    <name type="scientific">Nesidiocoris tenuis</name>
    <dbReference type="NCBI Taxonomy" id="355587"/>
    <lineage>
        <taxon>Eukaryota</taxon>
        <taxon>Metazoa</taxon>
        <taxon>Ecdysozoa</taxon>
        <taxon>Arthropoda</taxon>
        <taxon>Hexapoda</taxon>
        <taxon>Insecta</taxon>
        <taxon>Pterygota</taxon>
        <taxon>Neoptera</taxon>
        <taxon>Paraneoptera</taxon>
        <taxon>Hemiptera</taxon>
        <taxon>Heteroptera</taxon>
        <taxon>Panheteroptera</taxon>
        <taxon>Cimicomorpha</taxon>
        <taxon>Miridae</taxon>
        <taxon>Dicyphina</taxon>
        <taxon>Nesidiocoris</taxon>
    </lineage>
</organism>
<name>A0A6H5GQ38_9HEMI</name>
<evidence type="ECO:0000313" key="2">
    <source>
        <dbReference type="Proteomes" id="UP000479000"/>
    </source>
</evidence>
<keyword evidence="2" id="KW-1185">Reference proteome</keyword>
<dbReference type="OrthoDB" id="6416577at2759"/>
<dbReference type="AlphaFoldDB" id="A0A6H5GQ38"/>
<reference evidence="1 2" key="1">
    <citation type="submission" date="2020-02" db="EMBL/GenBank/DDBJ databases">
        <authorList>
            <person name="Ferguson B K."/>
        </authorList>
    </citation>
    <scope>NUCLEOTIDE SEQUENCE [LARGE SCALE GENOMIC DNA]</scope>
</reference>
<protein>
    <submittedName>
        <fullName evidence="1">Uncharacterized protein</fullName>
    </submittedName>
</protein>
<accession>A0A6H5GQ38</accession>
<dbReference type="Proteomes" id="UP000479000">
    <property type="component" value="Unassembled WGS sequence"/>
</dbReference>
<dbReference type="EMBL" id="CADCXU010015834">
    <property type="protein sequence ID" value="CAB0005048.1"/>
    <property type="molecule type" value="Genomic_DNA"/>
</dbReference>
<proteinExistence type="predicted"/>